<dbReference type="Proteomes" id="UP000065511">
    <property type="component" value="Chromosome"/>
</dbReference>
<sequence>MKKHLPVLPLGVLFVSFLFIPLSLMLIGSFRSDLTNQWTFTNYTEIFKNAYYNQAFVNSLLIALASSILGLIGTFLLCLCLLSLSTHIQEKVASISNLAANFAGIPLAFSFIILLGNVGVLKLMIPILASFNLYSWVGLTIVYVYFQIPLGILFLYPSIKEVKKEWLESVSLLGGSSWYAWRKVAFPFLKPSIASTFVILFANGMGTYETAYALTGNNINLLTVRIAALVSGDVFAKPNLGSALAVLFGLILILTMISVQWKGMVKNK</sequence>
<dbReference type="Pfam" id="PF00528">
    <property type="entry name" value="BPD_transp_1"/>
    <property type="match status" value="1"/>
</dbReference>
<dbReference type="OrthoDB" id="8404154at2"/>
<evidence type="ECO:0000313" key="10">
    <source>
        <dbReference type="EMBL" id="ALS02183.1"/>
    </source>
</evidence>
<evidence type="ECO:0000256" key="8">
    <source>
        <dbReference type="RuleBase" id="RU363032"/>
    </source>
</evidence>
<feature type="domain" description="ABC transmembrane type-1" evidence="9">
    <location>
        <begin position="56"/>
        <end position="258"/>
    </location>
</feature>
<dbReference type="PANTHER" id="PTHR42929">
    <property type="entry name" value="INNER MEMBRANE ABC TRANSPORTER PERMEASE PROTEIN YDCU-RELATED-RELATED"/>
    <property type="match status" value="1"/>
</dbReference>
<protein>
    <submittedName>
        <fullName evidence="10">ABC transporter permease</fullName>
    </submittedName>
    <submittedName>
        <fullName evidence="11">ABC transporter, permease protein</fullName>
    </submittedName>
</protein>
<feature type="transmembrane region" description="Helical" evidence="8">
    <location>
        <begin position="60"/>
        <end position="86"/>
    </location>
</feature>
<dbReference type="PANTHER" id="PTHR42929:SF1">
    <property type="entry name" value="INNER MEMBRANE ABC TRANSPORTER PERMEASE PROTEIN YDCU-RELATED"/>
    <property type="match status" value="1"/>
</dbReference>
<evidence type="ECO:0000313" key="12">
    <source>
        <dbReference type="Proteomes" id="UP000065511"/>
    </source>
</evidence>
<evidence type="ECO:0000259" key="9">
    <source>
        <dbReference type="PROSITE" id="PS50928"/>
    </source>
</evidence>
<evidence type="ECO:0000256" key="2">
    <source>
        <dbReference type="ARBA" id="ARBA00007069"/>
    </source>
</evidence>
<comment type="subcellular location">
    <subcellularLocation>
        <location evidence="1 8">Cell membrane</location>
        <topology evidence="1 8">Multi-pass membrane protein</topology>
    </subcellularLocation>
</comment>
<dbReference type="EMBL" id="JXLC01000006">
    <property type="protein sequence ID" value="OJG92463.1"/>
    <property type="molecule type" value="Genomic_DNA"/>
</dbReference>
<feature type="transmembrane region" description="Helical" evidence="8">
    <location>
        <begin position="240"/>
        <end position="259"/>
    </location>
</feature>
<dbReference type="KEGG" id="ess:ATZ33_12560"/>
<dbReference type="PROSITE" id="PS50928">
    <property type="entry name" value="ABC_TM1"/>
    <property type="match status" value="1"/>
</dbReference>
<dbReference type="InterPro" id="IPR000515">
    <property type="entry name" value="MetI-like"/>
</dbReference>
<keyword evidence="12" id="KW-1185">Reference proteome</keyword>
<organism evidence="11 13">
    <name type="scientific">Enterococcus silesiacus</name>
    <dbReference type="NCBI Taxonomy" id="332949"/>
    <lineage>
        <taxon>Bacteria</taxon>
        <taxon>Bacillati</taxon>
        <taxon>Bacillota</taxon>
        <taxon>Bacilli</taxon>
        <taxon>Lactobacillales</taxon>
        <taxon>Enterococcaceae</taxon>
        <taxon>Enterococcus</taxon>
    </lineage>
</organism>
<feature type="transmembrane region" description="Helical" evidence="8">
    <location>
        <begin position="7"/>
        <end position="30"/>
    </location>
</feature>
<dbReference type="Proteomes" id="UP000183039">
    <property type="component" value="Unassembled WGS sequence"/>
</dbReference>
<evidence type="ECO:0000313" key="13">
    <source>
        <dbReference type="Proteomes" id="UP000183039"/>
    </source>
</evidence>
<reference evidence="10 12" key="2">
    <citation type="submission" date="2015-12" db="EMBL/GenBank/DDBJ databases">
        <authorList>
            <person name="Lauer A."/>
            <person name="Humrighouse B."/>
            <person name="Loparev V."/>
            <person name="Shewmaker P.L."/>
            <person name="Whitney A.M."/>
            <person name="McLaughlin R.W."/>
        </authorList>
    </citation>
    <scope>NUCLEOTIDE SEQUENCE [LARGE SCALE GENOMIC DNA]</scope>
    <source>
        <strain evidence="10 12">LMG 23085</strain>
    </source>
</reference>
<dbReference type="SUPFAM" id="SSF161098">
    <property type="entry name" value="MetI-like"/>
    <property type="match status" value="1"/>
</dbReference>
<reference evidence="11 13" key="1">
    <citation type="submission" date="2014-12" db="EMBL/GenBank/DDBJ databases">
        <title>Draft genome sequences of 29 type strains of Enterococci.</title>
        <authorList>
            <person name="Zhong Z."/>
            <person name="Sun Z."/>
            <person name="Liu W."/>
            <person name="Zhang W."/>
            <person name="Zhang H."/>
        </authorList>
    </citation>
    <scope>NUCLEOTIDE SEQUENCE [LARGE SCALE GENOMIC DNA]</scope>
    <source>
        <strain evidence="11 13">DSM 22801</strain>
    </source>
</reference>
<keyword evidence="4" id="KW-1003">Cell membrane</keyword>
<evidence type="ECO:0000313" key="11">
    <source>
        <dbReference type="EMBL" id="OJG92463.1"/>
    </source>
</evidence>
<keyword evidence="7 8" id="KW-0472">Membrane</keyword>
<accession>A0A0S3KD20</accession>
<proteinExistence type="inferred from homology"/>
<dbReference type="CDD" id="cd06261">
    <property type="entry name" value="TM_PBP2"/>
    <property type="match status" value="1"/>
</dbReference>
<comment type="similarity">
    <text evidence="2">Belongs to the binding-protein-dependent transport system permease family. CysTW subfamily.</text>
</comment>
<evidence type="ECO:0000256" key="5">
    <source>
        <dbReference type="ARBA" id="ARBA00022692"/>
    </source>
</evidence>
<keyword evidence="6 8" id="KW-1133">Transmembrane helix</keyword>
<dbReference type="EMBL" id="CP013614">
    <property type="protein sequence ID" value="ALS02183.1"/>
    <property type="molecule type" value="Genomic_DNA"/>
</dbReference>
<gene>
    <name evidence="10" type="ORF">ATZ33_12560</name>
    <name evidence="11" type="ORF">RV15_GL003256</name>
</gene>
<name>A0A0S3KD20_9ENTE</name>
<keyword evidence="5 8" id="KW-0812">Transmembrane</keyword>
<evidence type="ECO:0000256" key="3">
    <source>
        <dbReference type="ARBA" id="ARBA00022448"/>
    </source>
</evidence>
<evidence type="ECO:0000256" key="4">
    <source>
        <dbReference type="ARBA" id="ARBA00022475"/>
    </source>
</evidence>
<dbReference type="GO" id="GO:0005886">
    <property type="term" value="C:plasma membrane"/>
    <property type="evidence" value="ECO:0007669"/>
    <property type="project" value="UniProtKB-SubCell"/>
</dbReference>
<feature type="transmembrane region" description="Helical" evidence="8">
    <location>
        <begin position="98"/>
        <end position="121"/>
    </location>
</feature>
<dbReference type="GO" id="GO:0055085">
    <property type="term" value="P:transmembrane transport"/>
    <property type="evidence" value="ECO:0007669"/>
    <property type="project" value="InterPro"/>
</dbReference>
<evidence type="ECO:0000256" key="7">
    <source>
        <dbReference type="ARBA" id="ARBA00023136"/>
    </source>
</evidence>
<evidence type="ECO:0000256" key="1">
    <source>
        <dbReference type="ARBA" id="ARBA00004651"/>
    </source>
</evidence>
<dbReference type="InterPro" id="IPR035906">
    <property type="entry name" value="MetI-like_sf"/>
</dbReference>
<dbReference type="AlphaFoldDB" id="A0A0S3KD20"/>
<evidence type="ECO:0000256" key="6">
    <source>
        <dbReference type="ARBA" id="ARBA00022989"/>
    </source>
</evidence>
<feature type="transmembrane region" description="Helical" evidence="8">
    <location>
        <begin position="184"/>
        <end position="202"/>
    </location>
</feature>
<dbReference type="Gene3D" id="1.10.3720.10">
    <property type="entry name" value="MetI-like"/>
    <property type="match status" value="1"/>
</dbReference>
<dbReference type="RefSeq" id="WP_071877186.1">
    <property type="nucleotide sequence ID" value="NZ_JXLC01000006.1"/>
</dbReference>
<keyword evidence="3 8" id="KW-0813">Transport</keyword>
<feature type="transmembrane region" description="Helical" evidence="8">
    <location>
        <begin position="133"/>
        <end position="156"/>
    </location>
</feature>